<name>A0ABQ7GU12_DUNSA</name>
<dbReference type="EMBL" id="MU069593">
    <property type="protein sequence ID" value="KAF5838039.1"/>
    <property type="molecule type" value="Genomic_DNA"/>
</dbReference>
<dbReference type="PANTHER" id="PTHR10039:SF14">
    <property type="entry name" value="NACHT DOMAIN-CONTAINING PROTEIN"/>
    <property type="match status" value="1"/>
</dbReference>
<keyword evidence="1" id="KW-0677">Repeat</keyword>
<gene>
    <name evidence="3" type="ORF">DUNSADRAFT_3473</name>
</gene>
<dbReference type="Proteomes" id="UP000815325">
    <property type="component" value="Unassembled WGS sequence"/>
</dbReference>
<evidence type="ECO:0000313" key="4">
    <source>
        <dbReference type="Proteomes" id="UP000815325"/>
    </source>
</evidence>
<sequence>MLNAIFRGFDEDAVSKKAHYTASTPEIALVSQALKVTPMLQNYGVHLLLESHVPGTRQWLFDRVNKWLETALNAGEDAGTLNHRRMFLLLAGPGMGKSVFSAVMEKKLEVKMQAGQRLVLVRHFFKVGEPRAQGKAMVLCLALQLAEQLPGMAALLWLVAKEHGSADQLTLKDTFDKYLMEPLTTLDKEHSVEQPVVAMLLDAIDEATDGAAGCEPVTHLVGHQMSKLPAWVKIVLTGRPQMESYFRHGSLNGSSHQRMRTQRTCTSYWWHGCSEMAGLCHLRTLNLQWRSCSGKARGSSSGPSLRLTSCAARWAAGHQQRWKQSCPLDCPACTATSWKCCRMHCVRKIQMPSLCCASSCFPFWWPPSRL</sequence>
<feature type="domain" description="Nephrocystin 3-like N-terminal" evidence="2">
    <location>
        <begin position="55"/>
        <end position="239"/>
    </location>
</feature>
<evidence type="ECO:0000259" key="2">
    <source>
        <dbReference type="Pfam" id="PF24883"/>
    </source>
</evidence>
<dbReference type="PANTHER" id="PTHR10039">
    <property type="entry name" value="AMELOGENIN"/>
    <property type="match status" value="1"/>
</dbReference>
<comment type="caution">
    <text evidence="3">The sequence shown here is derived from an EMBL/GenBank/DDBJ whole genome shotgun (WGS) entry which is preliminary data.</text>
</comment>
<dbReference type="InterPro" id="IPR056884">
    <property type="entry name" value="NPHP3-like_N"/>
</dbReference>
<evidence type="ECO:0000313" key="3">
    <source>
        <dbReference type="EMBL" id="KAF5838039.1"/>
    </source>
</evidence>
<reference evidence="3" key="1">
    <citation type="submission" date="2017-08" db="EMBL/GenBank/DDBJ databases">
        <authorList>
            <person name="Polle J.E."/>
            <person name="Barry K."/>
            <person name="Cushman J."/>
            <person name="Schmutz J."/>
            <person name="Tran D."/>
            <person name="Hathwaick L.T."/>
            <person name="Yim W.C."/>
            <person name="Jenkins J."/>
            <person name="Mckie-Krisberg Z.M."/>
            <person name="Prochnik S."/>
            <person name="Lindquist E."/>
            <person name="Dockter R.B."/>
            <person name="Adam C."/>
            <person name="Molina H."/>
            <person name="Bunkerborg J."/>
            <person name="Jin E."/>
            <person name="Buchheim M."/>
            <person name="Magnuson J."/>
        </authorList>
    </citation>
    <scope>NUCLEOTIDE SEQUENCE</scope>
    <source>
        <strain evidence="3">CCAP 19/18</strain>
    </source>
</reference>
<proteinExistence type="predicted"/>
<dbReference type="Pfam" id="PF24883">
    <property type="entry name" value="NPHP3_N"/>
    <property type="match status" value="1"/>
</dbReference>
<evidence type="ECO:0000256" key="1">
    <source>
        <dbReference type="ARBA" id="ARBA00022737"/>
    </source>
</evidence>
<accession>A0ABQ7GU12</accession>
<keyword evidence="4" id="KW-1185">Reference proteome</keyword>
<organism evidence="3 4">
    <name type="scientific">Dunaliella salina</name>
    <name type="common">Green alga</name>
    <name type="synonym">Protococcus salinus</name>
    <dbReference type="NCBI Taxonomy" id="3046"/>
    <lineage>
        <taxon>Eukaryota</taxon>
        <taxon>Viridiplantae</taxon>
        <taxon>Chlorophyta</taxon>
        <taxon>core chlorophytes</taxon>
        <taxon>Chlorophyceae</taxon>
        <taxon>CS clade</taxon>
        <taxon>Chlamydomonadales</taxon>
        <taxon>Dunaliellaceae</taxon>
        <taxon>Dunaliella</taxon>
    </lineage>
</organism>
<protein>
    <recommendedName>
        <fullName evidence="2">Nephrocystin 3-like N-terminal domain-containing protein</fullName>
    </recommendedName>
</protein>